<proteinExistence type="predicted"/>
<dbReference type="OrthoDB" id="308126at2"/>
<accession>A0A5S9IL07</accession>
<dbReference type="AlphaFoldDB" id="A0A5S9IL07"/>
<dbReference type="RefSeq" id="WP_151968001.1">
    <property type="nucleotide sequence ID" value="NZ_AP019860.1"/>
</dbReference>
<keyword evidence="2" id="KW-1185">Reference proteome</keyword>
<name>A0A5S9IL07_UABAM</name>
<evidence type="ECO:0008006" key="3">
    <source>
        <dbReference type="Google" id="ProtNLM"/>
    </source>
</evidence>
<gene>
    <name evidence="1" type="ORF">UABAM_02173</name>
</gene>
<organism evidence="1 2">
    <name type="scientific">Uabimicrobium amorphum</name>
    <dbReference type="NCBI Taxonomy" id="2596890"/>
    <lineage>
        <taxon>Bacteria</taxon>
        <taxon>Pseudomonadati</taxon>
        <taxon>Planctomycetota</taxon>
        <taxon>Candidatus Uabimicrobiia</taxon>
        <taxon>Candidatus Uabimicrobiales</taxon>
        <taxon>Candidatus Uabimicrobiaceae</taxon>
        <taxon>Candidatus Uabimicrobium</taxon>
    </lineage>
</organism>
<evidence type="ECO:0000313" key="2">
    <source>
        <dbReference type="Proteomes" id="UP000326354"/>
    </source>
</evidence>
<reference evidence="1 2" key="1">
    <citation type="submission" date="2019-08" db="EMBL/GenBank/DDBJ databases">
        <title>Complete genome sequence of Candidatus Uab amorphum.</title>
        <authorList>
            <person name="Shiratori T."/>
            <person name="Suzuki S."/>
            <person name="Kakizawa Y."/>
            <person name="Ishida K."/>
        </authorList>
    </citation>
    <scope>NUCLEOTIDE SEQUENCE [LARGE SCALE GENOMIC DNA]</scope>
    <source>
        <strain evidence="1 2">SRT547</strain>
    </source>
</reference>
<sequence>MKKILPLILILIFLSGCFSSRTIVGQGVHKTIKEEYTQWYVFWGILPMGKAGNIELNEDIVDARIYVRFTIWDSLFNIFVGPFTSVGRNTVTIEK</sequence>
<evidence type="ECO:0000313" key="1">
    <source>
        <dbReference type="EMBL" id="BBM83818.1"/>
    </source>
</evidence>
<protein>
    <recommendedName>
        <fullName evidence="3">Lipoprotein</fullName>
    </recommendedName>
</protein>
<dbReference type="Proteomes" id="UP000326354">
    <property type="component" value="Chromosome"/>
</dbReference>
<dbReference type="EMBL" id="AP019860">
    <property type="protein sequence ID" value="BBM83818.1"/>
    <property type="molecule type" value="Genomic_DNA"/>
</dbReference>
<dbReference type="KEGG" id="uam:UABAM_02173"/>
<dbReference type="PROSITE" id="PS51257">
    <property type="entry name" value="PROKAR_LIPOPROTEIN"/>
    <property type="match status" value="1"/>
</dbReference>